<dbReference type="VEuPathDB" id="FungiDB:BO72DRAFT_342471"/>
<name>A0A8G1RZJ1_9EURO</name>
<evidence type="ECO:0000313" key="2">
    <source>
        <dbReference type="Proteomes" id="UP000249789"/>
    </source>
</evidence>
<dbReference type="AlphaFoldDB" id="A0A8G1RZJ1"/>
<dbReference type="RefSeq" id="XP_040806054.1">
    <property type="nucleotide sequence ID" value="XM_040940629.1"/>
</dbReference>
<accession>A0A8G1RZJ1</accession>
<reference evidence="1 2" key="1">
    <citation type="submission" date="2018-02" db="EMBL/GenBank/DDBJ databases">
        <title>The genomes of Aspergillus section Nigri reveals drivers in fungal speciation.</title>
        <authorList>
            <consortium name="DOE Joint Genome Institute"/>
            <person name="Vesth T.C."/>
            <person name="Nybo J."/>
            <person name="Theobald S."/>
            <person name="Brandl J."/>
            <person name="Frisvad J.C."/>
            <person name="Nielsen K.F."/>
            <person name="Lyhne E.K."/>
            <person name="Kogle M.E."/>
            <person name="Kuo A."/>
            <person name="Riley R."/>
            <person name="Clum A."/>
            <person name="Nolan M."/>
            <person name="Lipzen A."/>
            <person name="Salamov A."/>
            <person name="Henrissat B."/>
            <person name="Wiebenga A."/>
            <person name="De vries R.P."/>
            <person name="Grigoriev I.V."/>
            <person name="Mortensen U.H."/>
            <person name="Andersen M.R."/>
            <person name="Baker S.E."/>
        </authorList>
    </citation>
    <scope>NUCLEOTIDE SEQUENCE [LARGE SCALE GENOMIC DNA]</scope>
    <source>
        <strain evidence="1 2">CBS 313.89</strain>
    </source>
</reference>
<dbReference type="Proteomes" id="UP000249789">
    <property type="component" value="Unassembled WGS sequence"/>
</dbReference>
<dbReference type="GeneID" id="63857962"/>
<sequence length="411" mass="47133">PSFKHQHQRQKHQSFHPPPLFWDKLSKLWLTKSALREVNQRNKSLYLYQRSSSISYTFAPDFWRNCSTILLREVKRSSRCGGPNLSDIRDYPAPAHFYQYSMDPTMFNSKRHTTKYTRLKTNATTAYDPHFEQHLIDHVVLTPFFEYPDGTEPSEPKNLREIQQRLQAPRPLLNSDMQYREFAKLNEKAGSEQLVIAKILPVLEGKWEDSFPTGGGQLFNNLAHLTDGTLVQAKPDLYHGARPNQLKHSIRKDLSNMLIPTRQTGRPIAPNFFVEAKGHDGSSAVLKRQACYDAALGARAMHALQQYEHERSSNKPNYYNNNVCTIAATFMDGLLGLYVARPTRSANNHNPDTNYVMTQIGQWALHGDPNTYQRGITAYRNARDLAREFRDDFIRQANEQYAAGQDNASSS</sequence>
<gene>
    <name evidence="1" type="ORF">BO72DRAFT_342471</name>
</gene>
<keyword evidence="2" id="KW-1185">Reference proteome</keyword>
<feature type="non-terminal residue" evidence="1">
    <location>
        <position position="1"/>
    </location>
</feature>
<protein>
    <submittedName>
        <fullName evidence="1">Uncharacterized protein</fullName>
    </submittedName>
</protein>
<organism evidence="1 2">
    <name type="scientific">Aspergillus fijiensis CBS 313.89</name>
    <dbReference type="NCBI Taxonomy" id="1448319"/>
    <lineage>
        <taxon>Eukaryota</taxon>
        <taxon>Fungi</taxon>
        <taxon>Dikarya</taxon>
        <taxon>Ascomycota</taxon>
        <taxon>Pezizomycotina</taxon>
        <taxon>Eurotiomycetes</taxon>
        <taxon>Eurotiomycetidae</taxon>
        <taxon>Eurotiales</taxon>
        <taxon>Aspergillaceae</taxon>
        <taxon>Aspergillus</taxon>
    </lineage>
</organism>
<dbReference type="EMBL" id="KZ824623">
    <property type="protein sequence ID" value="RAK82044.1"/>
    <property type="molecule type" value="Genomic_DNA"/>
</dbReference>
<evidence type="ECO:0000313" key="1">
    <source>
        <dbReference type="EMBL" id="RAK82044.1"/>
    </source>
</evidence>
<dbReference type="OrthoDB" id="4503105at2759"/>
<proteinExistence type="predicted"/>
<feature type="non-terminal residue" evidence="1">
    <location>
        <position position="411"/>
    </location>
</feature>